<evidence type="ECO:0000313" key="2">
    <source>
        <dbReference type="Proteomes" id="UP000309997"/>
    </source>
</evidence>
<name>A0ACC4CW08_POPAL</name>
<organism evidence="1 2">
    <name type="scientific">Populus alba</name>
    <name type="common">White poplar</name>
    <dbReference type="NCBI Taxonomy" id="43335"/>
    <lineage>
        <taxon>Eukaryota</taxon>
        <taxon>Viridiplantae</taxon>
        <taxon>Streptophyta</taxon>
        <taxon>Embryophyta</taxon>
        <taxon>Tracheophyta</taxon>
        <taxon>Spermatophyta</taxon>
        <taxon>Magnoliopsida</taxon>
        <taxon>eudicotyledons</taxon>
        <taxon>Gunneridae</taxon>
        <taxon>Pentapetalae</taxon>
        <taxon>rosids</taxon>
        <taxon>fabids</taxon>
        <taxon>Malpighiales</taxon>
        <taxon>Salicaceae</taxon>
        <taxon>Saliceae</taxon>
        <taxon>Populus</taxon>
    </lineage>
</organism>
<dbReference type="Proteomes" id="UP000309997">
    <property type="component" value="Unassembled WGS sequence"/>
</dbReference>
<dbReference type="EMBL" id="RCHU02000001">
    <property type="protein sequence ID" value="KAL3609482.1"/>
    <property type="molecule type" value="Genomic_DNA"/>
</dbReference>
<comment type="caution">
    <text evidence="1">The sequence shown here is derived from an EMBL/GenBank/DDBJ whole genome shotgun (WGS) entry which is preliminary data.</text>
</comment>
<evidence type="ECO:0000313" key="1">
    <source>
        <dbReference type="EMBL" id="KAL3609482.1"/>
    </source>
</evidence>
<sequence length="299" mass="33231">MEVENSKRKDLDLKHLGFVRIAAIQVLVCVSNLYDYAKRNSGPLRSAVGTVEGTVNAVVGPVYEKFKGVPDHLLVFLDHKVDEATIKFDKRAPPVAKQVVSQARYLIEKASEKAKVLANEFQAGGPRAAVHYVSTESKHLFLTESVKVWVKLDQYTTVHKVAEVAVPTAAHWSEKYNHFVKEMSQKGYVVFGYLPVVPVDDISNAFKQGLVEFLTVSSASAPLYLESPGLIDWFLRYARRLGRTVVLSSLYLSSAGCGSCSGKNIKFDAPSCGGFKQPVFLEDPVFFRVSSFHRFHSQQ</sequence>
<protein>
    <submittedName>
        <fullName evidence="1">Uncharacterized protein</fullName>
    </submittedName>
</protein>
<accession>A0ACC4CW08</accession>
<gene>
    <name evidence="1" type="ORF">D5086_000502</name>
</gene>
<reference evidence="1 2" key="1">
    <citation type="journal article" date="2024" name="Plant Biotechnol. J.">
        <title>Genome and CRISPR/Cas9 system of a widespread forest tree (Populus alba) in the world.</title>
        <authorList>
            <person name="Liu Y.J."/>
            <person name="Jiang P.F."/>
            <person name="Han X.M."/>
            <person name="Li X.Y."/>
            <person name="Wang H.M."/>
            <person name="Wang Y.J."/>
            <person name="Wang X.X."/>
            <person name="Zeng Q.Y."/>
        </authorList>
    </citation>
    <scope>NUCLEOTIDE SEQUENCE [LARGE SCALE GENOMIC DNA]</scope>
    <source>
        <strain evidence="2">cv. PAL-ZL1</strain>
    </source>
</reference>
<keyword evidence="2" id="KW-1185">Reference proteome</keyword>
<proteinExistence type="predicted"/>